<dbReference type="SUPFAM" id="SSF48498">
    <property type="entry name" value="Tetracyclin repressor-like, C-terminal domain"/>
    <property type="match status" value="1"/>
</dbReference>
<dbReference type="EMBL" id="JAAAMI010000012">
    <property type="protein sequence ID" value="NDV45139.1"/>
    <property type="molecule type" value="Genomic_DNA"/>
</dbReference>
<dbReference type="Proteomes" id="UP000468707">
    <property type="component" value="Unassembled WGS sequence"/>
</dbReference>
<evidence type="ECO:0000313" key="2">
    <source>
        <dbReference type="EMBL" id="NDV45139.1"/>
    </source>
</evidence>
<dbReference type="AlphaFoldDB" id="A0A6I5KZ93"/>
<organism evidence="2 3">
    <name type="scientific">Flagellimonas sediminis</name>
    <dbReference type="NCBI Taxonomy" id="2696468"/>
    <lineage>
        <taxon>Bacteria</taxon>
        <taxon>Pseudomonadati</taxon>
        <taxon>Bacteroidota</taxon>
        <taxon>Flavobacteriia</taxon>
        <taxon>Flavobacteriales</taxon>
        <taxon>Flavobacteriaceae</taxon>
        <taxon>Flagellimonas</taxon>
    </lineage>
</organism>
<dbReference type="InterPro" id="IPR036271">
    <property type="entry name" value="Tet_transcr_reg_TetR-rel_C_sf"/>
</dbReference>
<comment type="caution">
    <text evidence="2">The sequence shown here is derived from an EMBL/GenBank/DDBJ whole genome shotgun (WGS) entry which is preliminary data.</text>
</comment>
<reference evidence="2 3" key="1">
    <citation type="submission" date="2020-01" db="EMBL/GenBank/DDBJ databases">
        <title>Muricauda sediminis sp.nov. 40Bstr401.</title>
        <authorList>
            <person name="Xue Z."/>
            <person name="Zhu S."/>
            <person name="Ren N."/>
            <person name="Chen T."/>
            <person name="Chen X."/>
            <person name="Chen J."/>
            <person name="Yang J."/>
        </authorList>
    </citation>
    <scope>NUCLEOTIDE SEQUENCE [LARGE SCALE GENOMIC DNA]</scope>
    <source>
        <strain evidence="2 3">40Bstr401</strain>
    </source>
</reference>
<dbReference type="RefSeq" id="WP_163636482.1">
    <property type="nucleotide sequence ID" value="NZ_JAAAMI010000012.1"/>
</dbReference>
<protein>
    <submittedName>
        <fullName evidence="2">TetR/AcrR family transcriptional regulator</fullName>
    </submittedName>
</protein>
<sequence length="218" mass="25983">MATSVKTNITEEKVIEWYMDSVLENGKVPESVYKFCKAHKIGEDTFYGFFGSFESLQQRIWQKFFDNTMALLNKNKDYAAMSNEDKMLTFFFTYFENLTLNRSYVLFALREHRHTFEGLAQLKVLRRSFKEFATELIHVRNEEKNLKILKYNEPLFSEGAWLQFLFLLKFWMEDSSPGFEKTDIAIEKSVTTIFQIFENTPLEKIIDFGKFLYKEKFV</sequence>
<dbReference type="Pfam" id="PF17931">
    <property type="entry name" value="TetR_C_23"/>
    <property type="match status" value="1"/>
</dbReference>
<evidence type="ECO:0000259" key="1">
    <source>
        <dbReference type="Pfam" id="PF17931"/>
    </source>
</evidence>
<evidence type="ECO:0000313" key="3">
    <source>
        <dbReference type="Proteomes" id="UP000468707"/>
    </source>
</evidence>
<gene>
    <name evidence="2" type="ORF">GTK07_17585</name>
</gene>
<accession>A0A6I5KZ93</accession>
<name>A0A6I5KZ93_9FLAO</name>
<dbReference type="InterPro" id="IPR041673">
    <property type="entry name" value="TetR_C_23"/>
</dbReference>
<feature type="domain" description="Tetracyclin repressor-like C-terminal" evidence="1">
    <location>
        <begin position="86"/>
        <end position="212"/>
    </location>
</feature>
<proteinExistence type="predicted"/>
<keyword evidence="3" id="KW-1185">Reference proteome</keyword>